<sequence>MSGCCLYCIHAQAFWIGPDGKKHLPPKQSFGDMNIYCHHPDKGAGIECYPVSFARCTVFEQAGDDQIQRRRDFFSQFERWPSHAQIIAQRNSNVLETASKNSTKQHKLNQEG</sequence>
<evidence type="ECO:0000313" key="1">
    <source>
        <dbReference type="EMBL" id="DAF57239.1"/>
    </source>
</evidence>
<dbReference type="EMBL" id="BK032730">
    <property type="protein sequence ID" value="DAF57239.1"/>
    <property type="molecule type" value="Genomic_DNA"/>
</dbReference>
<accession>A0A8S5T2P2</accession>
<proteinExistence type="predicted"/>
<protein>
    <submittedName>
        <fullName evidence="1">Uncharacterized protein</fullName>
    </submittedName>
</protein>
<reference evidence="1" key="1">
    <citation type="journal article" date="2021" name="Proc. Natl. Acad. Sci. U.S.A.">
        <title>A Catalog of Tens of Thousands of Viruses from Human Metagenomes Reveals Hidden Associations with Chronic Diseases.</title>
        <authorList>
            <person name="Tisza M.J."/>
            <person name="Buck C.B."/>
        </authorList>
    </citation>
    <scope>NUCLEOTIDE SEQUENCE</scope>
    <source>
        <strain evidence="1">Ct5ra14</strain>
    </source>
</reference>
<organism evidence="1">
    <name type="scientific">Myoviridae sp. ct5ra14</name>
    <dbReference type="NCBI Taxonomy" id="2827659"/>
    <lineage>
        <taxon>Viruses</taxon>
        <taxon>Duplodnaviria</taxon>
        <taxon>Heunggongvirae</taxon>
        <taxon>Uroviricota</taxon>
        <taxon>Caudoviricetes</taxon>
    </lineage>
</organism>
<name>A0A8S5T2P2_9CAUD</name>